<dbReference type="InterPro" id="IPR020846">
    <property type="entry name" value="MFS_dom"/>
</dbReference>
<dbReference type="Proteomes" id="UP001223144">
    <property type="component" value="Unassembled WGS sequence"/>
</dbReference>
<dbReference type="Pfam" id="PF00083">
    <property type="entry name" value="Sugar_tr"/>
    <property type="match status" value="2"/>
</dbReference>
<evidence type="ECO:0000256" key="8">
    <source>
        <dbReference type="SAM" id="Phobius"/>
    </source>
</evidence>
<dbReference type="InterPro" id="IPR036259">
    <property type="entry name" value="MFS_trans_sf"/>
</dbReference>
<keyword evidence="4 8" id="KW-0812">Transmembrane</keyword>
<dbReference type="EMBL" id="JARWBG010000022">
    <property type="protein sequence ID" value="MDH2390916.1"/>
    <property type="molecule type" value="Genomic_DNA"/>
</dbReference>
<feature type="transmembrane region" description="Helical" evidence="8">
    <location>
        <begin position="362"/>
        <end position="379"/>
    </location>
</feature>
<keyword evidence="3" id="KW-1003">Cell membrane</keyword>
<dbReference type="Gene3D" id="1.20.1250.20">
    <property type="entry name" value="MFS general substrate transporter like domains"/>
    <property type="match status" value="1"/>
</dbReference>
<feature type="transmembrane region" description="Helical" evidence="8">
    <location>
        <begin position="298"/>
        <end position="317"/>
    </location>
</feature>
<feature type="transmembrane region" description="Helical" evidence="8">
    <location>
        <begin position="104"/>
        <end position="130"/>
    </location>
</feature>
<feature type="transmembrane region" description="Helical" evidence="8">
    <location>
        <begin position="142"/>
        <end position="165"/>
    </location>
</feature>
<evidence type="ECO:0000256" key="6">
    <source>
        <dbReference type="ARBA" id="ARBA00023136"/>
    </source>
</evidence>
<keyword evidence="6 8" id="KW-0472">Membrane</keyword>
<name>A0ABT6HRH2_9ACTN</name>
<feature type="transmembrane region" description="Helical" evidence="8">
    <location>
        <begin position="78"/>
        <end position="98"/>
    </location>
</feature>
<evidence type="ECO:0000313" key="10">
    <source>
        <dbReference type="EMBL" id="MDH2390916.1"/>
    </source>
</evidence>
<feature type="region of interest" description="Disordered" evidence="7">
    <location>
        <begin position="420"/>
        <end position="440"/>
    </location>
</feature>
<organism evidence="10 11">
    <name type="scientific">Streptomyces chengmaiensis</name>
    <dbReference type="NCBI Taxonomy" id="3040919"/>
    <lineage>
        <taxon>Bacteria</taxon>
        <taxon>Bacillati</taxon>
        <taxon>Actinomycetota</taxon>
        <taxon>Actinomycetes</taxon>
        <taxon>Kitasatosporales</taxon>
        <taxon>Streptomycetaceae</taxon>
        <taxon>Streptomyces</taxon>
    </lineage>
</organism>
<proteinExistence type="predicted"/>
<feature type="transmembrane region" description="Helical" evidence="8">
    <location>
        <begin position="177"/>
        <end position="198"/>
    </location>
</feature>
<feature type="transmembrane region" description="Helical" evidence="8">
    <location>
        <begin position="45"/>
        <end position="66"/>
    </location>
</feature>
<feature type="domain" description="Major facilitator superfamily (MFS) profile" evidence="9">
    <location>
        <begin position="4"/>
        <end position="414"/>
    </location>
</feature>
<feature type="transmembrane region" description="Helical" evidence="8">
    <location>
        <begin position="231"/>
        <end position="254"/>
    </location>
</feature>
<dbReference type="PROSITE" id="PS50850">
    <property type="entry name" value="MFS"/>
    <property type="match status" value="1"/>
</dbReference>
<dbReference type="PANTHER" id="PTHR43045:SF2">
    <property type="entry name" value="INNER MEMBRANE METABOLITE TRANSPORT PROTEIN YHJE"/>
    <property type="match status" value="1"/>
</dbReference>
<protein>
    <submittedName>
        <fullName evidence="10">MFS transporter</fullName>
    </submittedName>
</protein>
<dbReference type="PANTHER" id="PTHR43045">
    <property type="entry name" value="SHIKIMATE TRANSPORTER"/>
    <property type="match status" value="1"/>
</dbReference>
<gene>
    <name evidence="10" type="ORF">QCN29_19395</name>
</gene>
<evidence type="ECO:0000256" key="3">
    <source>
        <dbReference type="ARBA" id="ARBA00022475"/>
    </source>
</evidence>
<evidence type="ECO:0000256" key="5">
    <source>
        <dbReference type="ARBA" id="ARBA00022989"/>
    </source>
</evidence>
<evidence type="ECO:0000256" key="7">
    <source>
        <dbReference type="SAM" id="MobiDB-lite"/>
    </source>
</evidence>
<evidence type="ECO:0000256" key="4">
    <source>
        <dbReference type="ARBA" id="ARBA00022692"/>
    </source>
</evidence>
<keyword evidence="5 8" id="KW-1133">Transmembrane helix</keyword>
<comment type="subcellular location">
    <subcellularLocation>
        <location evidence="1">Cell membrane</location>
        <topology evidence="1">Multi-pass membrane protein</topology>
    </subcellularLocation>
</comment>
<dbReference type="SUPFAM" id="SSF103473">
    <property type="entry name" value="MFS general substrate transporter"/>
    <property type="match status" value="1"/>
</dbReference>
<comment type="caution">
    <text evidence="10">The sequence shown here is derived from an EMBL/GenBank/DDBJ whole genome shotgun (WGS) entry which is preliminary data.</text>
</comment>
<feature type="transmembrane region" description="Helical" evidence="8">
    <location>
        <begin position="391"/>
        <end position="409"/>
    </location>
</feature>
<evidence type="ECO:0000256" key="2">
    <source>
        <dbReference type="ARBA" id="ARBA00022448"/>
    </source>
</evidence>
<dbReference type="InterPro" id="IPR005828">
    <property type="entry name" value="MFS_sugar_transport-like"/>
</dbReference>
<feature type="compositionally biased region" description="Basic and acidic residues" evidence="7">
    <location>
        <begin position="427"/>
        <end position="440"/>
    </location>
</feature>
<evidence type="ECO:0000313" key="11">
    <source>
        <dbReference type="Proteomes" id="UP001223144"/>
    </source>
</evidence>
<feature type="transmembrane region" description="Helical" evidence="8">
    <location>
        <begin position="266"/>
        <end position="286"/>
    </location>
</feature>
<dbReference type="CDD" id="cd17369">
    <property type="entry name" value="MFS_ShiA_like"/>
    <property type="match status" value="1"/>
</dbReference>
<evidence type="ECO:0000259" key="9">
    <source>
        <dbReference type="PROSITE" id="PS50850"/>
    </source>
</evidence>
<feature type="transmembrane region" description="Helical" evidence="8">
    <location>
        <begin position="323"/>
        <end position="341"/>
    </location>
</feature>
<keyword evidence="2" id="KW-0813">Transport</keyword>
<accession>A0ABT6HRH2</accession>
<evidence type="ECO:0000256" key="1">
    <source>
        <dbReference type="ARBA" id="ARBA00004651"/>
    </source>
</evidence>
<reference evidence="10 11" key="1">
    <citation type="submission" date="2023-04" db="EMBL/GenBank/DDBJ databases">
        <title>Streptomyces chengmaiensis sp. nov. isolated from the stem of mangrove plant in Hainan.</title>
        <authorList>
            <person name="Huang X."/>
            <person name="Zhou S."/>
            <person name="Chu X."/>
            <person name="Xie Y."/>
            <person name="Lin Y."/>
        </authorList>
    </citation>
    <scope>NUCLEOTIDE SEQUENCE [LARGE SCALE GENOMIC DNA]</scope>
    <source>
        <strain evidence="10 11">HNM0663</strain>
    </source>
</reference>
<keyword evidence="11" id="KW-1185">Reference proteome</keyword>
<feature type="transmembrane region" description="Helical" evidence="8">
    <location>
        <begin position="7"/>
        <end position="30"/>
    </location>
</feature>
<sequence>MRRVATAGFVGTAIEFYDFFLYGTAAALVLNDAFFPNLSPVNGTLASMSTFAVAFLARPLGAVLFGHFGDRVGRKATLVASLLLMGLSTAAVGLLPGYREWGVWAPALLVFLRLCQGIGIGGEWGGAVLLSAEHAPPGKRGLYGAFPQFGPAAGFFASTGVFMLLSGALDDEQFRSWGWRLPFLLSFALVGVGLAVRLRISETPVFARAAAARETSRAPVADVVRLHWRQLLLGGGAMVVVYGLFYTATAYALSYATSAAVGVDRTIMLLLSMASVILLIAGTWWGALRSDTLGRRRVCLLGAALCTVWGPLLLALLDTARPALVLLGLCGALACVGVIYGPMGSWLPELFSTKVRYSGASLAYNLGGVLGGAVAPLVATRLQDVHGSHAVGGYVAAMGVVSLVCVWLLPETRERDLYAAPRAPAPRRADAPAHGDVTEP</sequence>